<accession>A0A1C3E7C2</accession>
<evidence type="ECO:0000259" key="4">
    <source>
        <dbReference type="Pfam" id="PF00724"/>
    </source>
</evidence>
<dbReference type="GO" id="GO:0010181">
    <property type="term" value="F:FMN binding"/>
    <property type="evidence" value="ECO:0007669"/>
    <property type="project" value="InterPro"/>
</dbReference>
<dbReference type="Gene3D" id="3.20.20.70">
    <property type="entry name" value="Aldolase class I"/>
    <property type="match status" value="1"/>
</dbReference>
<evidence type="ECO:0000313" key="5">
    <source>
        <dbReference type="EMBL" id="ODA29121.1"/>
    </source>
</evidence>
<dbReference type="STRING" id="1841610.A6X21_09935"/>
<dbReference type="Proteomes" id="UP000094828">
    <property type="component" value="Unassembled WGS sequence"/>
</dbReference>
<dbReference type="FunFam" id="3.20.20.70:FF:000059">
    <property type="entry name" value="N-ethylmaleimide reductase, FMN-linked"/>
    <property type="match status" value="1"/>
</dbReference>
<evidence type="ECO:0000256" key="2">
    <source>
        <dbReference type="ARBA" id="ARBA00005979"/>
    </source>
</evidence>
<dbReference type="InterPro" id="IPR013785">
    <property type="entry name" value="Aldolase_TIM"/>
</dbReference>
<dbReference type="InterPro" id="IPR045247">
    <property type="entry name" value="Oye-like"/>
</dbReference>
<keyword evidence="3" id="KW-0560">Oxidoreductase</keyword>
<dbReference type="PANTHER" id="PTHR22893">
    <property type="entry name" value="NADH OXIDOREDUCTASE-RELATED"/>
    <property type="match status" value="1"/>
</dbReference>
<gene>
    <name evidence="5" type="ORF">A6X21_09935</name>
</gene>
<reference evidence="5 6" key="1">
    <citation type="submission" date="2016-05" db="EMBL/GenBank/DDBJ databases">
        <title>Genomic and physiological characterization of Planctopirus sp. isolated from fresh water lake.</title>
        <authorList>
            <person name="Subhash Y."/>
            <person name="Ramana C."/>
        </authorList>
    </citation>
    <scope>NUCLEOTIDE SEQUENCE [LARGE SCALE GENOMIC DNA]</scope>
    <source>
        <strain evidence="5 6">JC280</strain>
    </source>
</reference>
<dbReference type="AlphaFoldDB" id="A0A1C3E7C2"/>
<evidence type="ECO:0000256" key="1">
    <source>
        <dbReference type="ARBA" id="ARBA00001917"/>
    </source>
</evidence>
<feature type="domain" description="NADH:flavin oxidoreductase/NADH oxidase N-terminal" evidence="4">
    <location>
        <begin position="3"/>
        <end position="336"/>
    </location>
</feature>
<comment type="cofactor">
    <cofactor evidence="1">
        <name>FMN</name>
        <dbReference type="ChEBI" id="CHEBI:58210"/>
    </cofactor>
</comment>
<name>A0A1C3E7C2_9PLAN</name>
<sequence length="360" mass="39162">MSSLFTPRRLGTLELPNRMVMSPMTRCRSGENGVPTELNATYYRQRATAGLIVAEGTQVSPQGVGYPSTPGIHSLEQVSGWKRVTDAVHAAGGRIFLQLWHCGRVSHSFFHNGELPVAPSPIAINGKTLQFRGDGGVPFETPRPLETSEIPGVVDQYRQGAKNAKAAGFDGVEIHGAFGYLPDQFLQDGTNQRKDEYGGSVENRAKFLLEVTSAAMEAWGADRVGVKLSPSNTYNDMRDSDPIETFSFVVAALSKMGIGYVHIMEASDSDLRHGGKAIPVTTFRPHFEGTLIVNQDYDQAKAEAVLARGDADLVSFARLFLANPDLPKRFATEAPLNAADPATFYGGNEKGYTDYPFLEE</sequence>
<proteinExistence type="inferred from homology"/>
<keyword evidence="6" id="KW-1185">Reference proteome</keyword>
<dbReference type="GO" id="GO:0005829">
    <property type="term" value="C:cytosol"/>
    <property type="evidence" value="ECO:0007669"/>
    <property type="project" value="TreeGrafter"/>
</dbReference>
<dbReference type="CDD" id="cd02933">
    <property type="entry name" value="OYE_like_FMN"/>
    <property type="match status" value="1"/>
</dbReference>
<dbReference type="RefSeq" id="WP_068850410.1">
    <property type="nucleotide sequence ID" value="NZ_LYDR01000144.1"/>
</dbReference>
<dbReference type="SUPFAM" id="SSF51395">
    <property type="entry name" value="FMN-linked oxidoreductases"/>
    <property type="match status" value="1"/>
</dbReference>
<comment type="caution">
    <text evidence="5">The sequence shown here is derived from an EMBL/GenBank/DDBJ whole genome shotgun (WGS) entry which is preliminary data.</text>
</comment>
<dbReference type="PANTHER" id="PTHR22893:SF98">
    <property type="entry name" value="OXIDOREDUCTASE"/>
    <property type="match status" value="1"/>
</dbReference>
<evidence type="ECO:0000256" key="3">
    <source>
        <dbReference type="ARBA" id="ARBA00023002"/>
    </source>
</evidence>
<organism evidence="5 6">
    <name type="scientific">Planctopirus hydrillae</name>
    <dbReference type="NCBI Taxonomy" id="1841610"/>
    <lineage>
        <taxon>Bacteria</taxon>
        <taxon>Pseudomonadati</taxon>
        <taxon>Planctomycetota</taxon>
        <taxon>Planctomycetia</taxon>
        <taxon>Planctomycetales</taxon>
        <taxon>Planctomycetaceae</taxon>
        <taxon>Planctopirus</taxon>
    </lineage>
</organism>
<dbReference type="EMBL" id="LYDR01000144">
    <property type="protein sequence ID" value="ODA29121.1"/>
    <property type="molecule type" value="Genomic_DNA"/>
</dbReference>
<evidence type="ECO:0000313" key="6">
    <source>
        <dbReference type="Proteomes" id="UP000094828"/>
    </source>
</evidence>
<protein>
    <submittedName>
        <fullName evidence="5">Alkene reductase</fullName>
    </submittedName>
</protein>
<dbReference type="GO" id="GO:0016628">
    <property type="term" value="F:oxidoreductase activity, acting on the CH-CH group of donors, NAD or NADP as acceptor"/>
    <property type="evidence" value="ECO:0007669"/>
    <property type="project" value="UniProtKB-ARBA"/>
</dbReference>
<dbReference type="InterPro" id="IPR001155">
    <property type="entry name" value="OxRdtase_FMN_N"/>
</dbReference>
<dbReference type="Pfam" id="PF00724">
    <property type="entry name" value="Oxidored_FMN"/>
    <property type="match status" value="1"/>
</dbReference>
<comment type="similarity">
    <text evidence="2">Belongs to the NADH:flavin oxidoreductase/NADH oxidase family.</text>
</comment>
<dbReference type="OrthoDB" id="9772736at2"/>